<dbReference type="Gene3D" id="3.40.30.10">
    <property type="entry name" value="Glutaredoxin"/>
    <property type="match status" value="1"/>
</dbReference>
<accession>W0FJ80</accession>
<proteinExistence type="predicted"/>
<protein>
    <submittedName>
        <fullName evidence="1">Thiol oxidoreductase, DsbA family, FrnE subfamily</fullName>
    </submittedName>
</protein>
<dbReference type="Pfam" id="PF13743">
    <property type="entry name" value="Thioredoxin_5"/>
    <property type="match status" value="1"/>
</dbReference>
<dbReference type="SUPFAM" id="SSF52833">
    <property type="entry name" value="Thioredoxin-like"/>
    <property type="match status" value="1"/>
</dbReference>
<organism evidence="1">
    <name type="scientific">uncultured bacterium Contig1491</name>
    <dbReference type="NCBI Taxonomy" id="1393439"/>
    <lineage>
        <taxon>Bacteria</taxon>
        <taxon>environmental samples</taxon>
    </lineage>
</organism>
<name>W0FJ80_9BACT</name>
<dbReference type="EMBL" id="KC246808">
    <property type="protein sequence ID" value="AHF24868.1"/>
    <property type="molecule type" value="Genomic_DNA"/>
</dbReference>
<sequence length="321" mass="35846">MDETLVPGTNVSQSSAKTVDNSSAFFSDSRDNLVHMEKKLSIAHFTDPLCFWCYAMEPEIRKVRVLLDGQLDYRIVMGVLSADVHDFIGYDAETELRYELFRAQIAEHLMHAAQAIGMPFSLERLTAGRPEEFVSLPLCLAYCAMSLIDKTIAEAYLRRMRECVYAEGRSLSTVESQVELAKEFPIDIEQFRSNLEDGAAVPVLQEGVDECKAYNVVAFPTLLFQYGEQRAMTSGYFDFAALRDGIAQLTNGEISLSDAEFSLHALEGFVDRFGKVAAREIQTMFSLNEAQLANAMMDLVSTGCYKTESCGGSYFVMPRHG</sequence>
<dbReference type="Gene3D" id="1.10.472.60">
    <property type="entry name" value="putative protein disulfide isomerase domain"/>
    <property type="match status" value="1"/>
</dbReference>
<dbReference type="AlphaFoldDB" id="W0FJ80"/>
<evidence type="ECO:0000313" key="1">
    <source>
        <dbReference type="EMBL" id="AHF24868.1"/>
    </source>
</evidence>
<dbReference type="InterPro" id="IPR036249">
    <property type="entry name" value="Thioredoxin-like_sf"/>
</dbReference>
<reference evidence="1" key="1">
    <citation type="journal article" date="2013" name="PLoS ONE">
        <title>Metagenomic insights into the carbohydrate-active enzymes carried by the microorganisms adhering to solid digesta in the rumen of cows.</title>
        <authorList>
            <person name="Wang L."/>
            <person name="Hatem A."/>
            <person name="Catalyurek U.V."/>
            <person name="Morrison M."/>
            <person name="Yu Z."/>
        </authorList>
    </citation>
    <scope>NUCLEOTIDE SEQUENCE</scope>
</reference>